<keyword evidence="12" id="KW-0677">Repeat</keyword>
<reference evidence="26 27" key="1">
    <citation type="submission" date="2024-11" db="EMBL/GenBank/DDBJ databases">
        <title>Chromosome-level genome assembly of Eucalyptus globulus Labill. provides insights into its genome evolution.</title>
        <authorList>
            <person name="Li X."/>
        </authorList>
    </citation>
    <scope>NUCLEOTIDE SEQUENCE [LARGE SCALE GENOMIC DNA]</scope>
    <source>
        <strain evidence="26">CL2024</strain>
        <tissue evidence="26">Fresh tender leaves</tissue>
    </source>
</reference>
<keyword evidence="10 23" id="KW-0812">Transmembrane</keyword>
<dbReference type="GO" id="GO:0005524">
    <property type="term" value="F:ATP binding"/>
    <property type="evidence" value="ECO:0007669"/>
    <property type="project" value="UniProtKB-UniRule"/>
</dbReference>
<dbReference type="PROSITE" id="PS50011">
    <property type="entry name" value="PROTEIN_KINASE_DOM"/>
    <property type="match status" value="1"/>
</dbReference>
<evidence type="ECO:0000256" key="10">
    <source>
        <dbReference type="ARBA" id="ARBA00022692"/>
    </source>
</evidence>
<dbReference type="FunFam" id="3.80.10.10:FF:000095">
    <property type="entry name" value="LRR receptor-like serine/threonine-protein kinase GSO1"/>
    <property type="match status" value="1"/>
</dbReference>
<comment type="catalytic activity">
    <reaction evidence="21">
        <text>L-seryl-[protein] + ATP = O-phospho-L-seryl-[protein] + ADP + H(+)</text>
        <dbReference type="Rhea" id="RHEA:17989"/>
        <dbReference type="Rhea" id="RHEA-COMP:9863"/>
        <dbReference type="Rhea" id="RHEA-COMP:11604"/>
        <dbReference type="ChEBI" id="CHEBI:15378"/>
        <dbReference type="ChEBI" id="CHEBI:29999"/>
        <dbReference type="ChEBI" id="CHEBI:30616"/>
        <dbReference type="ChEBI" id="CHEBI:83421"/>
        <dbReference type="ChEBI" id="CHEBI:456216"/>
        <dbReference type="EC" id="2.7.11.1"/>
    </reaction>
</comment>
<dbReference type="FunFam" id="3.80.10.10:FF:000288">
    <property type="entry name" value="LRR receptor-like serine/threonine-protein kinase EFR"/>
    <property type="match status" value="1"/>
</dbReference>
<dbReference type="FunFam" id="3.30.200.20:FF:000432">
    <property type="entry name" value="LRR receptor-like serine/threonine-protein kinase EFR"/>
    <property type="match status" value="1"/>
</dbReference>
<dbReference type="SMART" id="SM00220">
    <property type="entry name" value="S_TKc"/>
    <property type="match status" value="1"/>
</dbReference>
<dbReference type="PROSITE" id="PS00107">
    <property type="entry name" value="PROTEIN_KINASE_ATP"/>
    <property type="match status" value="1"/>
</dbReference>
<dbReference type="InterPro" id="IPR011009">
    <property type="entry name" value="Kinase-like_dom_sf"/>
</dbReference>
<protein>
    <recommendedName>
        <fullName evidence="4">non-specific serine/threonine protein kinase</fullName>
        <ecNumber evidence="4">2.7.11.1</ecNumber>
    </recommendedName>
</protein>
<dbReference type="PANTHER" id="PTHR27000:SF777">
    <property type="entry name" value="PROTEIN KINASE DOMAIN-CONTAINING PROTEIN"/>
    <property type="match status" value="1"/>
</dbReference>
<dbReference type="InterPro" id="IPR013210">
    <property type="entry name" value="LRR_N_plant-typ"/>
</dbReference>
<dbReference type="SUPFAM" id="SSF52058">
    <property type="entry name" value="L domain-like"/>
    <property type="match status" value="1"/>
</dbReference>
<evidence type="ECO:0000256" key="13">
    <source>
        <dbReference type="ARBA" id="ARBA00022741"/>
    </source>
</evidence>
<keyword evidence="7" id="KW-0597">Phosphoprotein</keyword>
<comment type="catalytic activity">
    <reaction evidence="20">
        <text>L-threonyl-[protein] + ATP = O-phospho-L-threonyl-[protein] + ADP + H(+)</text>
        <dbReference type="Rhea" id="RHEA:46608"/>
        <dbReference type="Rhea" id="RHEA-COMP:11060"/>
        <dbReference type="Rhea" id="RHEA-COMP:11605"/>
        <dbReference type="ChEBI" id="CHEBI:15378"/>
        <dbReference type="ChEBI" id="CHEBI:30013"/>
        <dbReference type="ChEBI" id="CHEBI:30616"/>
        <dbReference type="ChEBI" id="CHEBI:61977"/>
        <dbReference type="ChEBI" id="CHEBI:456216"/>
        <dbReference type="EC" id="2.7.11.1"/>
    </reaction>
</comment>
<evidence type="ECO:0000256" key="23">
    <source>
        <dbReference type="SAM" id="Phobius"/>
    </source>
</evidence>
<keyword evidence="19" id="KW-0325">Glycoprotein</keyword>
<dbReference type="Pfam" id="PF08263">
    <property type="entry name" value="LRRNT_2"/>
    <property type="match status" value="1"/>
</dbReference>
<keyword evidence="13 22" id="KW-0547">Nucleotide-binding</keyword>
<evidence type="ECO:0000256" key="1">
    <source>
        <dbReference type="ARBA" id="ARBA00004162"/>
    </source>
</evidence>
<evidence type="ECO:0000256" key="18">
    <source>
        <dbReference type="ARBA" id="ARBA00023170"/>
    </source>
</evidence>
<dbReference type="InterPro" id="IPR001611">
    <property type="entry name" value="Leu-rich_rpt"/>
</dbReference>
<comment type="subcellular location">
    <subcellularLocation>
        <location evidence="1">Cell membrane</location>
        <topology evidence="1">Single-pass membrane protein</topology>
    </subcellularLocation>
    <subcellularLocation>
        <location evidence="2">Membrane</location>
        <topology evidence="2">Single-pass type I membrane protein</topology>
    </subcellularLocation>
</comment>
<keyword evidence="6" id="KW-0723">Serine/threonine-protein kinase</keyword>
<feature type="signal peptide" evidence="24">
    <location>
        <begin position="1"/>
        <end position="31"/>
    </location>
</feature>
<keyword evidence="11 24" id="KW-0732">Signal</keyword>
<evidence type="ECO:0000256" key="11">
    <source>
        <dbReference type="ARBA" id="ARBA00022729"/>
    </source>
</evidence>
<dbReference type="PANTHER" id="PTHR27000">
    <property type="entry name" value="LEUCINE-RICH REPEAT RECEPTOR-LIKE PROTEIN KINASE FAMILY PROTEIN-RELATED"/>
    <property type="match status" value="1"/>
</dbReference>
<dbReference type="InterPro" id="IPR032675">
    <property type="entry name" value="LRR_dom_sf"/>
</dbReference>
<evidence type="ECO:0000313" key="26">
    <source>
        <dbReference type="EMBL" id="KAL3750544.1"/>
    </source>
</evidence>
<dbReference type="Gene3D" id="3.30.200.20">
    <property type="entry name" value="Phosphorylase Kinase, domain 1"/>
    <property type="match status" value="1"/>
</dbReference>
<evidence type="ECO:0000256" key="19">
    <source>
        <dbReference type="ARBA" id="ARBA00023180"/>
    </source>
</evidence>
<dbReference type="Pfam" id="PF00069">
    <property type="entry name" value="Pkinase"/>
    <property type="match status" value="1"/>
</dbReference>
<dbReference type="InterPro" id="IPR017441">
    <property type="entry name" value="Protein_kinase_ATP_BS"/>
</dbReference>
<dbReference type="Pfam" id="PF13855">
    <property type="entry name" value="LRR_8"/>
    <property type="match status" value="1"/>
</dbReference>
<evidence type="ECO:0000256" key="4">
    <source>
        <dbReference type="ARBA" id="ARBA00012513"/>
    </source>
</evidence>
<keyword evidence="17 23" id="KW-0472">Membrane</keyword>
<evidence type="ECO:0000313" key="27">
    <source>
        <dbReference type="Proteomes" id="UP001634007"/>
    </source>
</evidence>
<evidence type="ECO:0000256" key="3">
    <source>
        <dbReference type="ARBA" id="ARBA00008684"/>
    </source>
</evidence>
<accession>A0ABD3LFF8</accession>
<evidence type="ECO:0000256" key="16">
    <source>
        <dbReference type="ARBA" id="ARBA00022989"/>
    </source>
</evidence>
<keyword evidence="9" id="KW-0808">Transferase</keyword>
<dbReference type="InterPro" id="IPR008271">
    <property type="entry name" value="Ser/Thr_kinase_AS"/>
</dbReference>
<dbReference type="Pfam" id="PF00560">
    <property type="entry name" value="LRR_1"/>
    <property type="match status" value="8"/>
</dbReference>
<evidence type="ECO:0000256" key="24">
    <source>
        <dbReference type="SAM" id="SignalP"/>
    </source>
</evidence>
<evidence type="ECO:0000256" key="21">
    <source>
        <dbReference type="ARBA" id="ARBA00048679"/>
    </source>
</evidence>
<keyword evidence="5" id="KW-1003">Cell membrane</keyword>
<dbReference type="InterPro" id="IPR000719">
    <property type="entry name" value="Prot_kinase_dom"/>
</dbReference>
<dbReference type="InterPro" id="IPR003591">
    <property type="entry name" value="Leu-rich_rpt_typical-subtyp"/>
</dbReference>
<dbReference type="SUPFAM" id="SSF56112">
    <property type="entry name" value="Protein kinase-like (PK-like)"/>
    <property type="match status" value="1"/>
</dbReference>
<feature type="binding site" evidence="22">
    <location>
        <position position="744"/>
    </location>
    <ligand>
        <name>ATP</name>
        <dbReference type="ChEBI" id="CHEBI:30616"/>
    </ligand>
</feature>
<evidence type="ECO:0000256" key="9">
    <source>
        <dbReference type="ARBA" id="ARBA00022679"/>
    </source>
</evidence>
<evidence type="ECO:0000256" key="5">
    <source>
        <dbReference type="ARBA" id="ARBA00022475"/>
    </source>
</evidence>
<dbReference type="SUPFAM" id="SSF52047">
    <property type="entry name" value="RNI-like"/>
    <property type="match status" value="1"/>
</dbReference>
<gene>
    <name evidence="26" type="ORF">ACJRO7_011531</name>
</gene>
<keyword evidence="15 22" id="KW-0067">ATP-binding</keyword>
<dbReference type="FunFam" id="1.10.510.10:FF:000358">
    <property type="entry name" value="Putative leucine-rich repeat receptor-like serine/threonine-protein kinase"/>
    <property type="match status" value="1"/>
</dbReference>
<dbReference type="SMART" id="SM00369">
    <property type="entry name" value="LRR_TYP"/>
    <property type="match status" value="9"/>
</dbReference>
<feature type="chain" id="PRO_5044878704" description="non-specific serine/threonine protein kinase" evidence="24">
    <location>
        <begin position="32"/>
        <end position="1050"/>
    </location>
</feature>
<keyword evidence="18" id="KW-0675">Receptor</keyword>
<evidence type="ECO:0000256" key="6">
    <source>
        <dbReference type="ARBA" id="ARBA00022527"/>
    </source>
</evidence>
<name>A0ABD3LFF8_EUCGL</name>
<dbReference type="Gene3D" id="1.10.510.10">
    <property type="entry name" value="Transferase(Phosphotransferase) domain 1"/>
    <property type="match status" value="1"/>
</dbReference>
<feature type="domain" description="Protein kinase" evidence="25">
    <location>
        <begin position="715"/>
        <end position="992"/>
    </location>
</feature>
<dbReference type="GO" id="GO:0004674">
    <property type="term" value="F:protein serine/threonine kinase activity"/>
    <property type="evidence" value="ECO:0007669"/>
    <property type="project" value="UniProtKB-KW"/>
</dbReference>
<evidence type="ECO:0000256" key="2">
    <source>
        <dbReference type="ARBA" id="ARBA00004479"/>
    </source>
</evidence>
<keyword evidence="8" id="KW-0433">Leucine-rich repeat</keyword>
<evidence type="ECO:0000256" key="20">
    <source>
        <dbReference type="ARBA" id="ARBA00047899"/>
    </source>
</evidence>
<comment type="similarity">
    <text evidence="3">Belongs to the protein kinase superfamily. Ser/Thr protein kinase family.</text>
</comment>
<evidence type="ECO:0000259" key="25">
    <source>
        <dbReference type="PROSITE" id="PS50011"/>
    </source>
</evidence>
<evidence type="ECO:0000256" key="22">
    <source>
        <dbReference type="PROSITE-ProRule" id="PRU10141"/>
    </source>
</evidence>
<sequence>MRALCSQASASLCIPILLSILTCTMLPGCMSSPATAAYSGDAPDKLSLISLKNHIDTDPFGVMSSWNDSLSFCNWTGVKCSRRHKERVIALNLMDHQLVGSIPASIGNLSFLQYFYLGSNGFRGRIPPEVGRLYRLKYLNLSHNAIEGEIPINLTSCSELLGIDLTGNKLTGKILAEQKSTLIKLISFLVPHNDLTGNFPEWLGNITSLLEVSISDNHLQGTIPAAVGKMSSLTFLQISGNNFYGTIPPSVYNLTSLLVLDVENNRLHGEIRPDIGFALPNLEGLYVGRNSFTGKIPVSLPNATRLVELDFANNSFSGTLPLNLASLKGLGRLVLSKNELTNLKDDGFSFMTSLTNCSRLRFLDISMNQFKGELPPSVSNFSSELEWLILGSNQISGKIPSGIERLKGINRLDMSRNVITGVIPENIGKLHALLEIDLSHNKISGEIPPSFGNISQLTRLLLQENSLQGNIPSSIGSCQRLETLNLSSNNLTGTIPTEVVTLPLMSISFNLARNLLNGPLPQELGNMSSLVELDVSDNRLSGVIPPTLGKCIMLERLDLGNNLFEGSIPSSLRALKSLQLLDLGRNNLSGQIPKYLQNFTLLQDLNLSFNNLEGEVPYDGLFRNVSAISITGNSRLCGGTKELGLPPCKIHRKKKQTTLKLVIPLTILCFLVLACFLISLIRRRKSGRKRPSAPSVKEHFPKVSYLQLQQATDNFSSSNLIGEGSYGSVFKGILGEERMMVAVKVLNLRRKGAFKSFIAECEALRSVRHRNLVKIITTCSSIDFQGADFKALVYEFMHNGSLDEWLHPKEDQPEVTKSEVRPDMRNLSLVQRLNAALDMALAIDYLHNQCETSIVHGDLKPSNILFDHDMTAHLGDFGLAKFLPSALPDNCSPNQSSSTGVKGTVGYVPPEYGMGGKVSMPGDVYSFGVLLLEMFTGKRPTDGMFKDGMTLQEYAKIALQGRAEEIVEPSLLREAQAHCSHREVVESSRAHFHGENVESSRATTAKIDCLIALLRLGVLCSLDSPNERMKMKDVVTELSKISAKFLGQRT</sequence>
<dbReference type="EMBL" id="JBJKBG010000002">
    <property type="protein sequence ID" value="KAL3750544.1"/>
    <property type="molecule type" value="Genomic_DNA"/>
</dbReference>
<dbReference type="PROSITE" id="PS00108">
    <property type="entry name" value="PROTEIN_KINASE_ST"/>
    <property type="match status" value="1"/>
</dbReference>
<organism evidence="26 27">
    <name type="scientific">Eucalyptus globulus</name>
    <name type="common">Tasmanian blue gum</name>
    <dbReference type="NCBI Taxonomy" id="34317"/>
    <lineage>
        <taxon>Eukaryota</taxon>
        <taxon>Viridiplantae</taxon>
        <taxon>Streptophyta</taxon>
        <taxon>Embryophyta</taxon>
        <taxon>Tracheophyta</taxon>
        <taxon>Spermatophyta</taxon>
        <taxon>Magnoliopsida</taxon>
        <taxon>eudicotyledons</taxon>
        <taxon>Gunneridae</taxon>
        <taxon>Pentapetalae</taxon>
        <taxon>rosids</taxon>
        <taxon>malvids</taxon>
        <taxon>Myrtales</taxon>
        <taxon>Myrtaceae</taxon>
        <taxon>Myrtoideae</taxon>
        <taxon>Eucalypteae</taxon>
        <taxon>Eucalyptus</taxon>
    </lineage>
</organism>
<proteinExistence type="inferred from homology"/>
<dbReference type="CDD" id="cd14066">
    <property type="entry name" value="STKc_IRAK"/>
    <property type="match status" value="1"/>
</dbReference>
<keyword evidence="16 23" id="KW-1133">Transmembrane helix</keyword>
<comment type="caution">
    <text evidence="26">The sequence shown here is derived from an EMBL/GenBank/DDBJ whole genome shotgun (WGS) entry which is preliminary data.</text>
</comment>
<evidence type="ECO:0000256" key="14">
    <source>
        <dbReference type="ARBA" id="ARBA00022777"/>
    </source>
</evidence>
<evidence type="ECO:0000256" key="8">
    <source>
        <dbReference type="ARBA" id="ARBA00022614"/>
    </source>
</evidence>
<evidence type="ECO:0000256" key="17">
    <source>
        <dbReference type="ARBA" id="ARBA00023136"/>
    </source>
</evidence>
<dbReference type="Gene3D" id="3.80.10.10">
    <property type="entry name" value="Ribonuclease Inhibitor"/>
    <property type="match status" value="4"/>
</dbReference>
<evidence type="ECO:0000256" key="12">
    <source>
        <dbReference type="ARBA" id="ARBA00022737"/>
    </source>
</evidence>
<evidence type="ECO:0000256" key="7">
    <source>
        <dbReference type="ARBA" id="ARBA00022553"/>
    </source>
</evidence>
<dbReference type="EC" id="2.7.11.1" evidence="4"/>
<evidence type="ECO:0000256" key="15">
    <source>
        <dbReference type="ARBA" id="ARBA00022840"/>
    </source>
</evidence>
<keyword evidence="27" id="KW-1185">Reference proteome</keyword>
<dbReference type="GO" id="GO:0005886">
    <property type="term" value="C:plasma membrane"/>
    <property type="evidence" value="ECO:0007669"/>
    <property type="project" value="UniProtKB-SubCell"/>
</dbReference>
<feature type="transmembrane region" description="Helical" evidence="23">
    <location>
        <begin position="661"/>
        <end position="681"/>
    </location>
</feature>
<keyword evidence="14" id="KW-0418">Kinase</keyword>
<dbReference type="AlphaFoldDB" id="A0ABD3LFF8"/>
<dbReference type="Proteomes" id="UP001634007">
    <property type="component" value="Unassembled WGS sequence"/>
</dbReference>